<proteinExistence type="predicted"/>
<comment type="caution">
    <text evidence="2">The sequence shown here is derived from an EMBL/GenBank/DDBJ whole genome shotgun (WGS) entry which is preliminary data.</text>
</comment>
<dbReference type="InterPro" id="IPR011437">
    <property type="entry name" value="DUF1540"/>
</dbReference>
<sequence length="118" mass="13247">MARLICTAYNCVNNVNSLCTAFNLHIEGEKANCKSETMCETFAPRTFINALKNTFNTNYVGSIMQALNPDFDVVHHIYCNVTNCTYNIGLKCTSTDIRILGDNANTSENTECETFFHK</sequence>
<dbReference type="OrthoDB" id="1754178at2"/>
<gene>
    <name evidence="2" type="ORF">GBZ86_02790</name>
</gene>
<feature type="domain" description="DUF1540" evidence="1">
    <location>
        <begin position="6"/>
        <end position="42"/>
    </location>
</feature>
<feature type="domain" description="DUF1540" evidence="1">
    <location>
        <begin position="77"/>
        <end position="115"/>
    </location>
</feature>
<dbReference type="Pfam" id="PF07561">
    <property type="entry name" value="DUF1540"/>
    <property type="match status" value="2"/>
</dbReference>
<protein>
    <submittedName>
        <fullName evidence="2">DUF1540 domain-containing protein</fullName>
    </submittedName>
</protein>
<evidence type="ECO:0000313" key="2">
    <source>
        <dbReference type="EMBL" id="MPQ42683.1"/>
    </source>
</evidence>
<accession>A0A6I1MJ06</accession>
<dbReference type="EMBL" id="WHJC01000017">
    <property type="protein sequence ID" value="MPQ42683.1"/>
    <property type="molecule type" value="Genomic_DNA"/>
</dbReference>
<dbReference type="RefSeq" id="WP_152887530.1">
    <property type="nucleotide sequence ID" value="NZ_WHJC01000017.1"/>
</dbReference>
<organism evidence="2 3">
    <name type="scientific">Clostridium tarantellae</name>
    <dbReference type="NCBI Taxonomy" id="39493"/>
    <lineage>
        <taxon>Bacteria</taxon>
        <taxon>Bacillati</taxon>
        <taxon>Bacillota</taxon>
        <taxon>Clostridia</taxon>
        <taxon>Eubacteriales</taxon>
        <taxon>Clostridiaceae</taxon>
        <taxon>Clostridium</taxon>
    </lineage>
</organism>
<dbReference type="Proteomes" id="UP000430345">
    <property type="component" value="Unassembled WGS sequence"/>
</dbReference>
<dbReference type="AlphaFoldDB" id="A0A6I1MJ06"/>
<keyword evidence="3" id="KW-1185">Reference proteome</keyword>
<evidence type="ECO:0000313" key="3">
    <source>
        <dbReference type="Proteomes" id="UP000430345"/>
    </source>
</evidence>
<evidence type="ECO:0000259" key="1">
    <source>
        <dbReference type="Pfam" id="PF07561"/>
    </source>
</evidence>
<reference evidence="2 3" key="1">
    <citation type="submission" date="2019-10" db="EMBL/GenBank/DDBJ databases">
        <title>The Genome Sequence of Clostridium tarantellae Isolated from Fish Brain.</title>
        <authorList>
            <person name="Bano L."/>
            <person name="Kiel M."/>
            <person name="Sales G."/>
            <person name="Doxey A.C."/>
            <person name="Mansfield M.J."/>
            <person name="Schiavone M."/>
            <person name="Rossetto O."/>
            <person name="Pirazzini M."/>
            <person name="Dobrindt U."/>
            <person name="Montecucco C."/>
        </authorList>
    </citation>
    <scope>NUCLEOTIDE SEQUENCE [LARGE SCALE GENOMIC DNA]</scope>
    <source>
        <strain evidence="2 3">DSM 3997</strain>
    </source>
</reference>
<name>A0A6I1MJ06_9CLOT</name>